<dbReference type="EMBL" id="CP042198">
    <property type="protein sequence ID" value="QDS75821.1"/>
    <property type="molecule type" value="Genomic_DNA"/>
</dbReference>
<organism evidence="5 6">
    <name type="scientific">Venturia effusa</name>
    <dbReference type="NCBI Taxonomy" id="50376"/>
    <lineage>
        <taxon>Eukaryota</taxon>
        <taxon>Fungi</taxon>
        <taxon>Dikarya</taxon>
        <taxon>Ascomycota</taxon>
        <taxon>Pezizomycotina</taxon>
        <taxon>Dothideomycetes</taxon>
        <taxon>Pleosporomycetidae</taxon>
        <taxon>Venturiales</taxon>
        <taxon>Venturiaceae</taxon>
        <taxon>Venturia</taxon>
    </lineage>
</organism>
<dbReference type="OrthoDB" id="539213at2759"/>
<dbReference type="Gene3D" id="1.25.40.20">
    <property type="entry name" value="Ankyrin repeat-containing domain"/>
    <property type="match status" value="4"/>
</dbReference>
<dbReference type="STRING" id="50376.A0A517LJK3"/>
<evidence type="ECO:0000256" key="1">
    <source>
        <dbReference type="ARBA" id="ARBA00022737"/>
    </source>
</evidence>
<feature type="repeat" description="ANK" evidence="3">
    <location>
        <begin position="844"/>
        <end position="876"/>
    </location>
</feature>
<feature type="repeat" description="ANK" evidence="3">
    <location>
        <begin position="740"/>
        <end position="772"/>
    </location>
</feature>
<feature type="region of interest" description="Disordered" evidence="4">
    <location>
        <begin position="176"/>
        <end position="271"/>
    </location>
</feature>
<feature type="compositionally biased region" description="Polar residues" evidence="4">
    <location>
        <begin position="185"/>
        <end position="197"/>
    </location>
</feature>
<feature type="compositionally biased region" description="Basic and acidic residues" evidence="4">
    <location>
        <begin position="292"/>
        <end position="304"/>
    </location>
</feature>
<keyword evidence="1" id="KW-0677">Repeat</keyword>
<dbReference type="Pfam" id="PF12796">
    <property type="entry name" value="Ank_2"/>
    <property type="match status" value="3"/>
</dbReference>
<reference evidence="5 6" key="1">
    <citation type="submission" date="2019-07" db="EMBL/GenBank/DDBJ databases">
        <title>Finished genome of Venturia effusa.</title>
        <authorList>
            <person name="Young C.A."/>
            <person name="Cox M.P."/>
            <person name="Ganley A.R.D."/>
            <person name="David W.J."/>
        </authorList>
    </citation>
    <scope>NUCLEOTIDE SEQUENCE [LARGE SCALE GENOMIC DNA]</scope>
    <source>
        <strain evidence="6">albino</strain>
    </source>
</reference>
<gene>
    <name evidence="5" type="ORF">FKW77_000621</name>
</gene>
<dbReference type="Pfam" id="PF13637">
    <property type="entry name" value="Ank_4"/>
    <property type="match status" value="1"/>
</dbReference>
<dbReference type="AlphaFoldDB" id="A0A517LJK3"/>
<protein>
    <submittedName>
        <fullName evidence="5">Uncharacterized protein</fullName>
    </submittedName>
</protein>
<dbReference type="PRINTS" id="PR01415">
    <property type="entry name" value="ANKYRIN"/>
</dbReference>
<dbReference type="PANTHER" id="PTHR24198:SF165">
    <property type="entry name" value="ANKYRIN REPEAT-CONTAINING PROTEIN-RELATED"/>
    <property type="match status" value="1"/>
</dbReference>
<keyword evidence="2 3" id="KW-0040">ANK repeat</keyword>
<dbReference type="PROSITE" id="PS50297">
    <property type="entry name" value="ANK_REP_REGION"/>
    <property type="match status" value="7"/>
</dbReference>
<keyword evidence="6" id="KW-1185">Reference proteome</keyword>
<feature type="repeat" description="ANK" evidence="3">
    <location>
        <begin position="707"/>
        <end position="739"/>
    </location>
</feature>
<dbReference type="PROSITE" id="PS50088">
    <property type="entry name" value="ANK_REPEAT"/>
    <property type="match status" value="9"/>
</dbReference>
<dbReference type="PANTHER" id="PTHR24198">
    <property type="entry name" value="ANKYRIN REPEAT AND PROTEIN KINASE DOMAIN-CONTAINING PROTEIN"/>
    <property type="match status" value="1"/>
</dbReference>
<dbReference type="Pfam" id="PF00023">
    <property type="entry name" value="Ank"/>
    <property type="match status" value="1"/>
</dbReference>
<dbReference type="SMART" id="SM00248">
    <property type="entry name" value="ANK"/>
    <property type="match status" value="13"/>
</dbReference>
<evidence type="ECO:0000256" key="2">
    <source>
        <dbReference type="ARBA" id="ARBA00023043"/>
    </source>
</evidence>
<feature type="repeat" description="ANK" evidence="3">
    <location>
        <begin position="773"/>
        <end position="806"/>
    </location>
</feature>
<dbReference type="Proteomes" id="UP000316270">
    <property type="component" value="Chromosome 14"/>
</dbReference>
<dbReference type="InterPro" id="IPR036770">
    <property type="entry name" value="Ankyrin_rpt-contain_sf"/>
</dbReference>
<evidence type="ECO:0000313" key="6">
    <source>
        <dbReference type="Proteomes" id="UP000316270"/>
    </source>
</evidence>
<name>A0A517LJK3_9PEZI</name>
<feature type="repeat" description="ANK" evidence="3">
    <location>
        <begin position="475"/>
        <end position="507"/>
    </location>
</feature>
<accession>A0A517LJK3</accession>
<sequence>MDPLTAIGGLAATAQIAGGILLITQKLNDARKRYKASDTTIRLLIAELLSIKAAVGQIEDWAKYNSEECTMPRELVKAFEVSFEACHLAMEILAEQVAKLVSNNPFVVKAGVAWNEATMKDHAERMRSQVSALQLLIQAVRCGNPRQQKDLLETPQSQSIIRQIVDDTSTIRAIRGRSEMGSGPPTITSNRGSTIGSTIFDMDPELERTPPYQRAKKHHQSKSFDAQAENPFRKDDQSTSIARPSMPSRPPPTTPTIVTTSSEESKVDSGYRSIYDHDADLVNPVRYRETITKVKAPHGGDKSIGRSVSDPVARPSDGAQEHQSEDQLTPMERFRFKPPPSTFDPIESHHGLRPTRHVSLSEPAVYRHSPKLPNEAPKRSPWGTLKRLTSRAALTPSITSPLSPGAASNSSLRLSLPKTVKRRSESNIHQSIDFASQDGLSAPPLVRAAQSGSRVEINRLLEQRVDGINARHVQSGKTALAVAAHCGNDDVVAVLLHYDAEVNSPDVFGMTPLHLSASRGHYKVMEYLLGNHADVDACTLDGRTPLRLACDGGHLPCIELLLAYRAKVNARDEKKLTALMAAAIIGDVQIIELLVHNGADKEAKDASLRSAMHYAAENDYDGVVQKLLEFRTDIESIGPQSKTPLCCACASGSHQTAALLISRKANTRHQADNNNTPLHFASLYDRADTAELLLQQKRVVVDARNNEGQTPLHLAVINKSFSAAELLLRRGAAVEAVCHRNLRPIHHACDKSDHNMLGLLLGNGASIEAATHEGYRPIHFAAGRHGSEAVLSTLLRKGAQVDVRNTAGDRALCIAAARGHLSSVKVLLQNRSAVSLRLPKSPSFQDSPLCKAARSGYGEVVSELLRQGAAVNKSDETNWSPLRYAAYYGHPHVVEVLLMAGATLRRSKGLVENSYESINGVAQFNFAPGVSTANQAAVRQWLESAALRETTQPRRVEEHDPYLTISTANGGPVQEVYEVG</sequence>
<proteinExistence type="predicted"/>
<feature type="repeat" description="ANK" evidence="3">
    <location>
        <begin position="877"/>
        <end position="909"/>
    </location>
</feature>
<feature type="repeat" description="ANK" evidence="3">
    <location>
        <begin position="508"/>
        <end position="540"/>
    </location>
</feature>
<dbReference type="InterPro" id="IPR002110">
    <property type="entry name" value="Ankyrin_rpt"/>
</dbReference>
<feature type="repeat" description="ANK" evidence="3">
    <location>
        <begin position="541"/>
        <end position="573"/>
    </location>
</feature>
<evidence type="ECO:0000313" key="5">
    <source>
        <dbReference type="EMBL" id="QDS75821.1"/>
    </source>
</evidence>
<feature type="region of interest" description="Disordered" evidence="4">
    <location>
        <begin position="292"/>
        <end position="383"/>
    </location>
</feature>
<feature type="repeat" description="ANK" evidence="3">
    <location>
        <begin position="574"/>
        <end position="606"/>
    </location>
</feature>
<dbReference type="SUPFAM" id="SSF48403">
    <property type="entry name" value="Ankyrin repeat"/>
    <property type="match status" value="2"/>
</dbReference>
<evidence type="ECO:0000256" key="3">
    <source>
        <dbReference type="PROSITE-ProRule" id="PRU00023"/>
    </source>
</evidence>
<evidence type="ECO:0000256" key="4">
    <source>
        <dbReference type="SAM" id="MobiDB-lite"/>
    </source>
</evidence>